<keyword evidence="3" id="KW-1185">Reference proteome</keyword>
<organism evidence="2 3">
    <name type="scientific">Babesia gibsoni</name>
    <dbReference type="NCBI Taxonomy" id="33632"/>
    <lineage>
        <taxon>Eukaryota</taxon>
        <taxon>Sar</taxon>
        <taxon>Alveolata</taxon>
        <taxon>Apicomplexa</taxon>
        <taxon>Aconoidasida</taxon>
        <taxon>Piroplasmida</taxon>
        <taxon>Babesiidae</taxon>
        <taxon>Babesia</taxon>
    </lineage>
</organism>
<dbReference type="PANTHER" id="PTHR23322:SF1">
    <property type="entry name" value="FAS-ASSOCIATED FACTOR 2"/>
    <property type="match status" value="1"/>
</dbReference>
<evidence type="ECO:0000313" key="3">
    <source>
        <dbReference type="Proteomes" id="UP001230268"/>
    </source>
</evidence>
<proteinExistence type="predicted"/>
<dbReference type="CDD" id="cd01767">
    <property type="entry name" value="UBX"/>
    <property type="match status" value="1"/>
</dbReference>
<dbReference type="Pfam" id="PF00789">
    <property type="entry name" value="UBX"/>
    <property type="match status" value="1"/>
</dbReference>
<dbReference type="GO" id="GO:0036503">
    <property type="term" value="P:ERAD pathway"/>
    <property type="evidence" value="ECO:0007669"/>
    <property type="project" value="TreeGrafter"/>
</dbReference>
<evidence type="ECO:0000259" key="1">
    <source>
        <dbReference type="PROSITE" id="PS50033"/>
    </source>
</evidence>
<dbReference type="PROSITE" id="PS50033">
    <property type="entry name" value="UBX"/>
    <property type="match status" value="1"/>
</dbReference>
<dbReference type="Gene3D" id="3.10.20.90">
    <property type="entry name" value="Phosphatidylinositol 3-kinase Catalytic Subunit, Chain A, domain 1"/>
    <property type="match status" value="1"/>
</dbReference>
<dbReference type="GO" id="GO:0043130">
    <property type="term" value="F:ubiquitin binding"/>
    <property type="evidence" value="ECO:0007669"/>
    <property type="project" value="TreeGrafter"/>
</dbReference>
<dbReference type="SMART" id="SM00166">
    <property type="entry name" value="UBX"/>
    <property type="match status" value="1"/>
</dbReference>
<dbReference type="InterPro" id="IPR001012">
    <property type="entry name" value="UBX_dom"/>
</dbReference>
<sequence length="356" mass="40608">MEYLKSYALTNRNHLHNLFCSVRRMIQRVLSYVSRLIAVSGRRIANFIGISPTSFTRQFESQHGPSHPKFFEGSLQTAMSNAFEQGKILAVFMYSNRNHSSNTVLTNSLIVEVLDANCIVYAENARGVIIRNLVNELRIKKVPNLSLLLMTNTSKYSLITCIDDFRTTESVLAAIVTAIENPTAAALTAQYQSSEVTVHRNIISEQDEEYKRAVEQDTARLLSRQLSANNDIERRKEREKLALQREQLIAKRKETAKQYSNPSKKGNTKIRVRLPTGCSIEYVFDKEDTVEELYEWVGAAEFLYKKVTRIPYSFDLSIPYPSKTLDCRLQTLEEANLYPNASLVLISRDDSDDDDV</sequence>
<dbReference type="InterPro" id="IPR036249">
    <property type="entry name" value="Thioredoxin-like_sf"/>
</dbReference>
<protein>
    <recommendedName>
        <fullName evidence="1">UBX domain-containing protein</fullName>
    </recommendedName>
</protein>
<accession>A0AAD8PD38</accession>
<gene>
    <name evidence="2" type="ORF">BgAZ_500840</name>
</gene>
<comment type="caution">
    <text evidence="2">The sequence shown here is derived from an EMBL/GenBank/DDBJ whole genome shotgun (WGS) entry which is preliminary data.</text>
</comment>
<feature type="domain" description="UBX" evidence="1">
    <location>
        <begin position="263"/>
        <end position="345"/>
    </location>
</feature>
<name>A0AAD8PD38_BABGI</name>
<dbReference type="InterPro" id="IPR049483">
    <property type="entry name" value="FAF1_2-like_UAS"/>
</dbReference>
<dbReference type="PANTHER" id="PTHR23322">
    <property type="entry name" value="FAS-ASSOCIATED PROTEIN"/>
    <property type="match status" value="1"/>
</dbReference>
<dbReference type="EMBL" id="JAVEPI010000005">
    <property type="protein sequence ID" value="KAK1441752.1"/>
    <property type="molecule type" value="Genomic_DNA"/>
</dbReference>
<dbReference type="SUPFAM" id="SSF54236">
    <property type="entry name" value="Ubiquitin-like"/>
    <property type="match status" value="1"/>
</dbReference>
<dbReference type="GO" id="GO:0005783">
    <property type="term" value="C:endoplasmic reticulum"/>
    <property type="evidence" value="ECO:0007669"/>
    <property type="project" value="TreeGrafter"/>
</dbReference>
<dbReference type="Pfam" id="PF21021">
    <property type="entry name" value="FAF1"/>
    <property type="match status" value="1"/>
</dbReference>
<dbReference type="InterPro" id="IPR029071">
    <property type="entry name" value="Ubiquitin-like_domsf"/>
</dbReference>
<dbReference type="SUPFAM" id="SSF52833">
    <property type="entry name" value="Thioredoxin-like"/>
    <property type="match status" value="1"/>
</dbReference>
<dbReference type="InterPro" id="IPR050730">
    <property type="entry name" value="UBX_domain-protein"/>
</dbReference>
<dbReference type="Proteomes" id="UP001230268">
    <property type="component" value="Unassembled WGS sequence"/>
</dbReference>
<dbReference type="AlphaFoldDB" id="A0AAD8PD38"/>
<evidence type="ECO:0000313" key="2">
    <source>
        <dbReference type="EMBL" id="KAK1441752.1"/>
    </source>
</evidence>
<dbReference type="Gene3D" id="3.40.30.10">
    <property type="entry name" value="Glutaredoxin"/>
    <property type="match status" value="1"/>
</dbReference>
<reference evidence="2" key="1">
    <citation type="submission" date="2023-08" db="EMBL/GenBank/DDBJ databases">
        <title>Draft sequence of the Babesia gibsoni genome.</title>
        <authorList>
            <person name="Yamagishi J.Y."/>
            <person name="Xuan X.X."/>
        </authorList>
    </citation>
    <scope>NUCLEOTIDE SEQUENCE</scope>
    <source>
        <strain evidence="2">Azabu</strain>
    </source>
</reference>